<accession>A0A0A8ZFH4</accession>
<protein>
    <submittedName>
        <fullName evidence="1">Uncharacterized protein</fullName>
    </submittedName>
</protein>
<sequence>MSTATRESNLLLDKNPTVHVEKSRLCPFLVQGGSQNVIMG</sequence>
<dbReference type="EMBL" id="GBRH01260339">
    <property type="protein sequence ID" value="JAD37556.1"/>
    <property type="molecule type" value="Transcribed_RNA"/>
</dbReference>
<reference evidence="1" key="1">
    <citation type="submission" date="2014-09" db="EMBL/GenBank/DDBJ databases">
        <authorList>
            <person name="Magalhaes I.L.F."/>
            <person name="Oliveira U."/>
            <person name="Santos F.R."/>
            <person name="Vidigal T.H.D.A."/>
            <person name="Brescovit A.D."/>
            <person name="Santos A.J."/>
        </authorList>
    </citation>
    <scope>NUCLEOTIDE SEQUENCE</scope>
    <source>
        <tissue evidence="1">Shoot tissue taken approximately 20 cm above the soil surface</tissue>
    </source>
</reference>
<name>A0A0A8ZFH4_ARUDO</name>
<reference evidence="1" key="2">
    <citation type="journal article" date="2015" name="Data Brief">
        <title>Shoot transcriptome of the giant reed, Arundo donax.</title>
        <authorList>
            <person name="Barrero R.A."/>
            <person name="Guerrero F.D."/>
            <person name="Moolhuijzen P."/>
            <person name="Goolsby J.A."/>
            <person name="Tidwell J."/>
            <person name="Bellgard S.E."/>
            <person name="Bellgard M.I."/>
        </authorList>
    </citation>
    <scope>NUCLEOTIDE SEQUENCE</scope>
    <source>
        <tissue evidence="1">Shoot tissue taken approximately 20 cm above the soil surface</tissue>
    </source>
</reference>
<organism evidence="1">
    <name type="scientific">Arundo donax</name>
    <name type="common">Giant reed</name>
    <name type="synonym">Donax arundinaceus</name>
    <dbReference type="NCBI Taxonomy" id="35708"/>
    <lineage>
        <taxon>Eukaryota</taxon>
        <taxon>Viridiplantae</taxon>
        <taxon>Streptophyta</taxon>
        <taxon>Embryophyta</taxon>
        <taxon>Tracheophyta</taxon>
        <taxon>Spermatophyta</taxon>
        <taxon>Magnoliopsida</taxon>
        <taxon>Liliopsida</taxon>
        <taxon>Poales</taxon>
        <taxon>Poaceae</taxon>
        <taxon>PACMAD clade</taxon>
        <taxon>Arundinoideae</taxon>
        <taxon>Arundineae</taxon>
        <taxon>Arundo</taxon>
    </lineage>
</organism>
<proteinExistence type="predicted"/>
<evidence type="ECO:0000313" key="1">
    <source>
        <dbReference type="EMBL" id="JAD37556.1"/>
    </source>
</evidence>
<dbReference type="AlphaFoldDB" id="A0A0A8ZFH4"/>